<dbReference type="Proteomes" id="UP000646308">
    <property type="component" value="Unassembled WGS sequence"/>
</dbReference>
<feature type="domain" description="Alanine racemase N-terminal" evidence="4">
    <location>
        <begin position="6"/>
        <end position="220"/>
    </location>
</feature>
<dbReference type="InterPro" id="IPR001608">
    <property type="entry name" value="Ala_racemase_N"/>
</dbReference>
<comment type="caution">
    <text evidence="5">The sequence shown here is derived from an EMBL/GenBank/DDBJ whole genome shotgun (WGS) entry which is preliminary data.</text>
</comment>
<dbReference type="GO" id="GO:0008784">
    <property type="term" value="F:alanine racemase activity"/>
    <property type="evidence" value="ECO:0007669"/>
    <property type="project" value="TreeGrafter"/>
</dbReference>
<evidence type="ECO:0000313" key="6">
    <source>
        <dbReference type="Proteomes" id="UP000646308"/>
    </source>
</evidence>
<proteinExistence type="predicted"/>
<dbReference type="Gene3D" id="3.20.20.10">
    <property type="entry name" value="Alanine racemase"/>
    <property type="match status" value="1"/>
</dbReference>
<evidence type="ECO:0000256" key="3">
    <source>
        <dbReference type="ARBA" id="ARBA00023235"/>
    </source>
</evidence>
<keyword evidence="3" id="KW-0413">Isomerase</keyword>
<reference evidence="5" key="1">
    <citation type="submission" date="2019-11" db="EMBL/GenBank/DDBJ databases">
        <title>Whole genome comparisons of Staphylococcus agnetis isolates from cattle and chickens.</title>
        <authorList>
            <person name="Rhoads D."/>
            <person name="Shwani A."/>
            <person name="Adkins P."/>
            <person name="Calcutt M."/>
            <person name="Middleton J."/>
        </authorList>
    </citation>
    <scope>NUCLEOTIDE SEQUENCE</scope>
    <source>
        <strain evidence="5">1387</strain>
    </source>
</reference>
<dbReference type="SUPFAM" id="SSF51419">
    <property type="entry name" value="PLP-binding barrel"/>
    <property type="match status" value="1"/>
</dbReference>
<organism evidence="5 6">
    <name type="scientific">Staphylococcus agnetis</name>
    <dbReference type="NCBI Taxonomy" id="985762"/>
    <lineage>
        <taxon>Bacteria</taxon>
        <taxon>Bacillati</taxon>
        <taxon>Bacillota</taxon>
        <taxon>Bacilli</taxon>
        <taxon>Bacillales</taxon>
        <taxon>Staphylococcaceae</taxon>
        <taxon>Staphylococcus</taxon>
    </lineage>
</organism>
<dbReference type="InterPro" id="IPR029066">
    <property type="entry name" value="PLP-binding_barrel"/>
</dbReference>
<accession>A0A2T4MHM6</accession>
<keyword evidence="2" id="KW-0663">Pyridoxal phosphate</keyword>
<dbReference type="EMBL" id="WMFL01000084">
    <property type="protein sequence ID" value="NJI03352.1"/>
    <property type="molecule type" value="Genomic_DNA"/>
</dbReference>
<name>A0A2T4MHM6_9STAP</name>
<dbReference type="GO" id="GO:0005829">
    <property type="term" value="C:cytosol"/>
    <property type="evidence" value="ECO:0007669"/>
    <property type="project" value="TreeGrafter"/>
</dbReference>
<dbReference type="Pfam" id="PF01168">
    <property type="entry name" value="Ala_racemase_N"/>
    <property type="match status" value="1"/>
</dbReference>
<evidence type="ECO:0000259" key="4">
    <source>
        <dbReference type="Pfam" id="PF01168"/>
    </source>
</evidence>
<gene>
    <name evidence="5" type="ORF">GLV84_10990</name>
</gene>
<dbReference type="AlphaFoldDB" id="A0A2T4MHM6"/>
<dbReference type="InterPro" id="IPR000821">
    <property type="entry name" value="Ala_racemase"/>
</dbReference>
<sequence length="356" mass="40487">MAHINIHLSKIKYNALLLKRMLDERGINMVPVLKCVAGDSQIAKLFETLPFQCIAESRLNIISEHYGTLNYVMIKGAMPSEISTLVSQTSMSIQTDINVIRRINLEAKKQNKRHQILLMVDWKDGREGLLTYEAVDYINEVMRMDHVFLKGLAFNFMCYRAMPPTEEDISYIEHFLNSVEQETGFIFTTISGGNSSMLTLAMYHDLGPINELRIGEALFRGYETAHNQRLPFLYDDAIELVGHIIEIKPRLNLSTHQPYMQALVDFGNLDTVVTEITPVDSKVKIVGSTSDLLLIDLDETHGYQIGDVMTFKLGYAALAHSMHAPHLSKRYLNDTGIDLMLENLNSTKENKILNRY</sequence>
<evidence type="ECO:0000256" key="2">
    <source>
        <dbReference type="ARBA" id="ARBA00022898"/>
    </source>
</evidence>
<dbReference type="GeneID" id="57692259"/>
<evidence type="ECO:0000313" key="5">
    <source>
        <dbReference type="EMBL" id="NJI03352.1"/>
    </source>
</evidence>
<dbReference type="RefSeq" id="WP_107368894.1">
    <property type="nucleotide sequence ID" value="NZ_CP045927.1"/>
</dbReference>
<protein>
    <submittedName>
        <fullName evidence="5">Alanine racemase</fullName>
    </submittedName>
</protein>
<evidence type="ECO:0000256" key="1">
    <source>
        <dbReference type="ARBA" id="ARBA00001933"/>
    </source>
</evidence>
<comment type="cofactor">
    <cofactor evidence="1">
        <name>pyridoxal 5'-phosphate</name>
        <dbReference type="ChEBI" id="CHEBI:597326"/>
    </cofactor>
</comment>
<dbReference type="PANTHER" id="PTHR30511">
    <property type="entry name" value="ALANINE RACEMASE"/>
    <property type="match status" value="1"/>
</dbReference>
<dbReference type="PANTHER" id="PTHR30511:SF3">
    <property type="entry name" value="LYSINE RACEMASE"/>
    <property type="match status" value="1"/>
</dbReference>
<dbReference type="GO" id="GO:0030170">
    <property type="term" value="F:pyridoxal phosphate binding"/>
    <property type="evidence" value="ECO:0007669"/>
    <property type="project" value="TreeGrafter"/>
</dbReference>